<dbReference type="InterPro" id="IPR007219">
    <property type="entry name" value="XnlR_reg_dom"/>
</dbReference>
<dbReference type="EMBL" id="LKCW01000068">
    <property type="protein sequence ID" value="KPM41272.1"/>
    <property type="molecule type" value="Genomic_DNA"/>
</dbReference>
<evidence type="ECO:0000256" key="2">
    <source>
        <dbReference type="SAM" id="MobiDB-lite"/>
    </source>
</evidence>
<keyword evidence="5" id="KW-1185">Reference proteome</keyword>
<dbReference type="PANTHER" id="PTHR46910">
    <property type="entry name" value="TRANSCRIPTION FACTOR PDR1"/>
    <property type="match status" value="1"/>
</dbReference>
<dbReference type="STRING" id="78410.A0A0P7BM54"/>
<dbReference type="CDD" id="cd12148">
    <property type="entry name" value="fungal_TF_MHR"/>
    <property type="match status" value="1"/>
</dbReference>
<dbReference type="InterPro" id="IPR050987">
    <property type="entry name" value="AtrR-like"/>
</dbReference>
<dbReference type="SMART" id="SM00906">
    <property type="entry name" value="Fungal_trans"/>
    <property type="match status" value="1"/>
</dbReference>
<feature type="compositionally biased region" description="Low complexity" evidence="2">
    <location>
        <begin position="23"/>
        <end position="33"/>
    </location>
</feature>
<feature type="domain" description="Xylanolytic transcriptional activator regulatory" evidence="3">
    <location>
        <begin position="248"/>
        <end position="320"/>
    </location>
</feature>
<dbReference type="GO" id="GO:0003700">
    <property type="term" value="F:DNA-binding transcription factor activity"/>
    <property type="evidence" value="ECO:0007669"/>
    <property type="project" value="InterPro"/>
</dbReference>
<dbReference type="AlphaFoldDB" id="A0A0P7BM54"/>
<dbReference type="GO" id="GO:0008270">
    <property type="term" value="F:zinc ion binding"/>
    <property type="evidence" value="ECO:0007669"/>
    <property type="project" value="InterPro"/>
</dbReference>
<keyword evidence="1" id="KW-0539">Nucleus</keyword>
<dbReference type="Proteomes" id="UP000050424">
    <property type="component" value="Unassembled WGS sequence"/>
</dbReference>
<evidence type="ECO:0000313" key="4">
    <source>
        <dbReference type="EMBL" id="KPM41272.1"/>
    </source>
</evidence>
<dbReference type="Pfam" id="PF04082">
    <property type="entry name" value="Fungal_trans"/>
    <property type="match status" value="1"/>
</dbReference>
<accession>A0A0P7BM54</accession>
<organism evidence="4 5">
    <name type="scientific">Neonectria ditissima</name>
    <dbReference type="NCBI Taxonomy" id="78410"/>
    <lineage>
        <taxon>Eukaryota</taxon>
        <taxon>Fungi</taxon>
        <taxon>Dikarya</taxon>
        <taxon>Ascomycota</taxon>
        <taxon>Pezizomycotina</taxon>
        <taxon>Sordariomycetes</taxon>
        <taxon>Hypocreomycetidae</taxon>
        <taxon>Hypocreales</taxon>
        <taxon>Nectriaceae</taxon>
        <taxon>Neonectria</taxon>
    </lineage>
</organism>
<evidence type="ECO:0000259" key="3">
    <source>
        <dbReference type="SMART" id="SM00906"/>
    </source>
</evidence>
<sequence length="630" mass="70114">MDDENSPFQDGDAPGDGPDDVSDSPQNNASSSSIRRACDACRTRKPSASSVSTPFGHAVQPASDSPVIEAESSLTAHSIFANEFLQNAVGTDSLQEAGLEMRETLDSLHHIVDALKQQTPATEMIYTMANHTPRPALAGEHSDKATWIFDVCPLDNFSDICLGVYFSEDYSEADFIISNTGMMYLFQELAGSEVEGKEENLTYFEMCRVNVQTALNNLPLHLPANPNMIAALVLGSYHAIEISKPSLSWILTCKASELCQTLGYHRISSLKGPTDKKDRKQFLFWSVYFMDKSLSLRLGRASTIQDWDISVPIPATEDTEITPLSAFFSMWVKTARCQGNIYEQLYSPDSVTQPRYVRAARVAAITKDLEDIRKQTSEVSSEWLSQASAKIGAPMVQFISFSDDVLRLSLLTLAYRASPPHEGSRSTFVPECIEAARATLQRHQECMTCLIATNAHYFPSYVHWTLMFAPFIPFIVLFCQVIETQDERDLASLHNFVNSIETVPMVSDAAAKMHRLFQVLYTVALRFVEFRNSTPPPDQNQANAELNTYLVALGFPAVGPDQQLPTMSHGQGVQDFGQPQGEVSLVEELNGEQGVNPMMWMGNSAQLEDWFNSNNQMMELIEEPTFNFPH</sequence>
<protein>
    <recommendedName>
        <fullName evidence="3">Xylanolytic transcriptional activator regulatory domain-containing protein</fullName>
    </recommendedName>
</protein>
<evidence type="ECO:0000313" key="5">
    <source>
        <dbReference type="Proteomes" id="UP000050424"/>
    </source>
</evidence>
<proteinExistence type="predicted"/>
<feature type="region of interest" description="Disordered" evidence="2">
    <location>
        <begin position="1"/>
        <end position="60"/>
    </location>
</feature>
<reference evidence="4 5" key="1">
    <citation type="submission" date="2015-09" db="EMBL/GenBank/DDBJ databases">
        <title>Draft genome of a European isolate of the apple canker pathogen Neonectria ditissima.</title>
        <authorList>
            <person name="Gomez-Cortecero A."/>
            <person name="Harrison R.J."/>
            <person name="Armitage A.D."/>
        </authorList>
    </citation>
    <scope>NUCLEOTIDE SEQUENCE [LARGE SCALE GENOMIC DNA]</scope>
    <source>
        <strain evidence="4 5">R09/05</strain>
    </source>
</reference>
<dbReference type="PANTHER" id="PTHR46910:SF5">
    <property type="entry name" value="ZN(II)2CYS6 TRANSCRIPTION FACTOR (EUROFUNG)"/>
    <property type="match status" value="1"/>
</dbReference>
<gene>
    <name evidence="4" type="ORF">AK830_g5296</name>
</gene>
<dbReference type="GO" id="GO:0003677">
    <property type="term" value="F:DNA binding"/>
    <property type="evidence" value="ECO:0007669"/>
    <property type="project" value="InterPro"/>
</dbReference>
<dbReference type="GO" id="GO:0006351">
    <property type="term" value="P:DNA-templated transcription"/>
    <property type="evidence" value="ECO:0007669"/>
    <property type="project" value="InterPro"/>
</dbReference>
<evidence type="ECO:0000256" key="1">
    <source>
        <dbReference type="ARBA" id="ARBA00023242"/>
    </source>
</evidence>
<comment type="caution">
    <text evidence="4">The sequence shown here is derived from an EMBL/GenBank/DDBJ whole genome shotgun (WGS) entry which is preliminary data.</text>
</comment>
<dbReference type="OrthoDB" id="103819at2759"/>
<name>A0A0P7BM54_9HYPO</name>